<name>A0A4U3KSB3_9BACT</name>
<dbReference type="InterPro" id="IPR029058">
    <property type="entry name" value="AB_hydrolase_fold"/>
</dbReference>
<dbReference type="InterPro" id="IPR000073">
    <property type="entry name" value="AB_hydrolase_1"/>
</dbReference>
<dbReference type="GO" id="GO:0016020">
    <property type="term" value="C:membrane"/>
    <property type="evidence" value="ECO:0007669"/>
    <property type="project" value="TreeGrafter"/>
</dbReference>
<dbReference type="EMBL" id="SZQL01000023">
    <property type="protein sequence ID" value="TKK65248.1"/>
    <property type="molecule type" value="Genomic_DNA"/>
</dbReference>
<evidence type="ECO:0000313" key="2">
    <source>
        <dbReference type="EMBL" id="TKK65248.1"/>
    </source>
</evidence>
<dbReference type="PANTHER" id="PTHR43798:SF33">
    <property type="entry name" value="HYDROLASE, PUTATIVE (AFU_ORTHOLOGUE AFUA_2G14860)-RELATED"/>
    <property type="match status" value="1"/>
</dbReference>
<dbReference type="Pfam" id="PF00561">
    <property type="entry name" value="Abhydrolase_1"/>
    <property type="match status" value="1"/>
</dbReference>
<reference evidence="2 3" key="1">
    <citation type="submission" date="2019-05" db="EMBL/GenBank/DDBJ databases">
        <title>Panacibacter sp. strain 17mud1-8 Genome sequencing and assembly.</title>
        <authorList>
            <person name="Chhetri G."/>
        </authorList>
    </citation>
    <scope>NUCLEOTIDE SEQUENCE [LARGE SCALE GENOMIC DNA]</scope>
    <source>
        <strain evidence="2 3">17mud1-8</strain>
    </source>
</reference>
<dbReference type="SUPFAM" id="SSF53474">
    <property type="entry name" value="alpha/beta-Hydrolases"/>
    <property type="match status" value="1"/>
</dbReference>
<dbReference type="AlphaFoldDB" id="A0A4U3KSB3"/>
<dbReference type="RefSeq" id="WP_137263733.1">
    <property type="nucleotide sequence ID" value="NZ_SZQL01000023.1"/>
</dbReference>
<dbReference type="PANTHER" id="PTHR43798">
    <property type="entry name" value="MONOACYLGLYCEROL LIPASE"/>
    <property type="match status" value="1"/>
</dbReference>
<dbReference type="OrthoDB" id="59888at2"/>
<proteinExistence type="predicted"/>
<sequence length="307" mass="33877">MKNCFRILKSGHLLFAFFCAFVFKGYCQKETQTSDSSAAQLVKIGNHKLFISIKGSSDAKFTVVFESGAGGSSQDWTQVISLLPPEIRTVAYDRAGVGKSEKGPLPQTMAQNVFELHELLQKAEIKGSIILVGQSLGGLIVRLYTEQYGKDIAGLVLVDPTHESSVLGSMKYGGWVRLREKAVGKSIPKPQVRNSISPGYDSTADYMAEEFQNMYLSSIKNPQELGSRPLIILGAGIRQQPPGTPDEQWKELRNERDKQIQDLTILSNNSKFILDPKSSHAIQNDNPEIIAKSIQMVINSITSKTKL</sequence>
<accession>A0A4U3KSB3</accession>
<protein>
    <submittedName>
        <fullName evidence="2">Alpha/beta hydrolase</fullName>
    </submittedName>
</protein>
<dbReference type="InterPro" id="IPR050266">
    <property type="entry name" value="AB_hydrolase_sf"/>
</dbReference>
<gene>
    <name evidence="2" type="ORF">FC093_20755</name>
</gene>
<organism evidence="2 3">
    <name type="scientific">Ilyomonas limi</name>
    <dbReference type="NCBI Taxonomy" id="2575867"/>
    <lineage>
        <taxon>Bacteria</taxon>
        <taxon>Pseudomonadati</taxon>
        <taxon>Bacteroidota</taxon>
        <taxon>Chitinophagia</taxon>
        <taxon>Chitinophagales</taxon>
        <taxon>Chitinophagaceae</taxon>
        <taxon>Ilyomonas</taxon>
    </lineage>
</organism>
<feature type="domain" description="AB hydrolase-1" evidence="1">
    <location>
        <begin position="62"/>
        <end position="167"/>
    </location>
</feature>
<dbReference type="GO" id="GO:0016787">
    <property type="term" value="F:hydrolase activity"/>
    <property type="evidence" value="ECO:0007669"/>
    <property type="project" value="UniProtKB-KW"/>
</dbReference>
<dbReference type="Gene3D" id="3.40.50.1820">
    <property type="entry name" value="alpha/beta hydrolase"/>
    <property type="match status" value="1"/>
</dbReference>
<keyword evidence="3" id="KW-1185">Reference proteome</keyword>
<keyword evidence="2" id="KW-0378">Hydrolase</keyword>
<evidence type="ECO:0000313" key="3">
    <source>
        <dbReference type="Proteomes" id="UP000305848"/>
    </source>
</evidence>
<evidence type="ECO:0000259" key="1">
    <source>
        <dbReference type="Pfam" id="PF00561"/>
    </source>
</evidence>
<dbReference type="Proteomes" id="UP000305848">
    <property type="component" value="Unassembled WGS sequence"/>
</dbReference>
<comment type="caution">
    <text evidence="2">The sequence shown here is derived from an EMBL/GenBank/DDBJ whole genome shotgun (WGS) entry which is preliminary data.</text>
</comment>